<proteinExistence type="inferred from homology"/>
<dbReference type="CDD" id="cd07381">
    <property type="entry name" value="MPP_CapA"/>
    <property type="match status" value="1"/>
</dbReference>
<dbReference type="SUPFAM" id="SSF56300">
    <property type="entry name" value="Metallo-dependent phosphatases"/>
    <property type="match status" value="1"/>
</dbReference>
<feature type="region of interest" description="Disordered" evidence="2">
    <location>
        <begin position="38"/>
        <end position="74"/>
    </location>
</feature>
<dbReference type="Gene3D" id="3.60.21.10">
    <property type="match status" value="1"/>
</dbReference>
<dbReference type="EC" id="3.1.-.-" evidence="4"/>
<evidence type="ECO:0000313" key="5">
    <source>
        <dbReference type="Proteomes" id="UP001172708"/>
    </source>
</evidence>
<dbReference type="Pfam" id="PF09587">
    <property type="entry name" value="PGA_cap"/>
    <property type="match status" value="1"/>
</dbReference>
<reference evidence="4" key="1">
    <citation type="submission" date="2023-06" db="EMBL/GenBank/DDBJ databases">
        <title>Egi l300058.</title>
        <authorList>
            <person name="Gao L."/>
            <person name="Fang B.-Z."/>
            <person name="Li W.-J."/>
        </authorList>
    </citation>
    <scope>NUCLEOTIDE SEQUENCE</scope>
    <source>
        <strain evidence="4">EGI L300058</strain>
    </source>
</reference>
<dbReference type="EMBL" id="JAUHQA010000001">
    <property type="protein sequence ID" value="MDN4479557.1"/>
    <property type="molecule type" value="Genomic_DNA"/>
</dbReference>
<dbReference type="InterPro" id="IPR019079">
    <property type="entry name" value="Capsule_synth_CapA"/>
</dbReference>
<feature type="compositionally biased region" description="Pro residues" evidence="2">
    <location>
        <begin position="65"/>
        <end position="74"/>
    </location>
</feature>
<dbReference type="InterPro" id="IPR052169">
    <property type="entry name" value="CW_Biosynth-Accessory"/>
</dbReference>
<dbReference type="RefSeq" id="WP_301140724.1">
    <property type="nucleotide sequence ID" value="NZ_JAUHQA010000001.1"/>
</dbReference>
<organism evidence="4 5">
    <name type="scientific">Demequina muriae</name>
    <dbReference type="NCBI Taxonomy" id="3051664"/>
    <lineage>
        <taxon>Bacteria</taxon>
        <taxon>Bacillati</taxon>
        <taxon>Actinomycetota</taxon>
        <taxon>Actinomycetes</taxon>
        <taxon>Micrococcales</taxon>
        <taxon>Demequinaceae</taxon>
        <taxon>Demequina</taxon>
    </lineage>
</organism>
<feature type="compositionally biased region" description="Low complexity" evidence="2">
    <location>
        <begin position="38"/>
        <end position="64"/>
    </location>
</feature>
<comment type="similarity">
    <text evidence="1">Belongs to the CapA family.</text>
</comment>
<evidence type="ECO:0000259" key="3">
    <source>
        <dbReference type="SMART" id="SM00854"/>
    </source>
</evidence>
<accession>A0ABT8GDP8</accession>
<dbReference type="PANTHER" id="PTHR33393">
    <property type="entry name" value="POLYGLUTAMINE SYNTHESIS ACCESSORY PROTEIN RV0574C-RELATED"/>
    <property type="match status" value="1"/>
</dbReference>
<gene>
    <name evidence="4" type="ORF">QQX02_01285</name>
</gene>
<protein>
    <submittedName>
        <fullName evidence="4">CapA family protein</fullName>
        <ecNumber evidence="4">3.1.-.-</ecNumber>
    </submittedName>
</protein>
<dbReference type="PANTHER" id="PTHR33393:SF13">
    <property type="entry name" value="PGA BIOSYNTHESIS PROTEIN CAPA"/>
    <property type="match status" value="1"/>
</dbReference>
<keyword evidence="5" id="KW-1185">Reference proteome</keyword>
<dbReference type="InterPro" id="IPR029052">
    <property type="entry name" value="Metallo-depent_PP-like"/>
</dbReference>
<evidence type="ECO:0000256" key="2">
    <source>
        <dbReference type="SAM" id="MobiDB-lite"/>
    </source>
</evidence>
<comment type="caution">
    <text evidence="4">The sequence shown here is derived from an EMBL/GenBank/DDBJ whole genome shotgun (WGS) entry which is preliminary data.</text>
</comment>
<sequence length="442" mass="45947">MPSHSRRTPSALPALAVATAAAAVLAIGAVVAWPVDGATSSAPEASSTPSGTEPTPAPSASAAPSPTPPEPPPTVEFTLVTGGDVLTHGPVLSSARAAGDGAYDFAPLMENVRPYVAGADLALCHLEVPIAPAGTEPSGYPTFGAPAELIPALAAEGWDGCSTASNHSMDRRYAGLETTLDALDDAGLGHSGMARTEEEAASTQMYTVRVDDRRIRVATISFTYGLNGLPKPEGMPWAVDTFDADAQDVAPVLTAAQEARDQGADIVIASTHCCVEYQTEPNAAQRDIAQQIADSGLVDLYVGHHAHVPQPVELLDGGVDGAGMWTYFGHGNYLSNQDTQCCRADTNSGYLGVTTFSIAPEGAVEVTAEWVATTVDRTGRHTMHVLNDIVETGAGDLSAAEAQARHQRVADAAGTQASERTTPPEQLADSAFRVTRWWEPSA</sequence>
<evidence type="ECO:0000313" key="4">
    <source>
        <dbReference type="EMBL" id="MDN4479557.1"/>
    </source>
</evidence>
<name>A0ABT8GDP8_9MICO</name>
<dbReference type="GO" id="GO:0016787">
    <property type="term" value="F:hydrolase activity"/>
    <property type="evidence" value="ECO:0007669"/>
    <property type="project" value="UniProtKB-KW"/>
</dbReference>
<dbReference type="SMART" id="SM00854">
    <property type="entry name" value="PGA_cap"/>
    <property type="match status" value="1"/>
</dbReference>
<evidence type="ECO:0000256" key="1">
    <source>
        <dbReference type="ARBA" id="ARBA00005662"/>
    </source>
</evidence>
<feature type="domain" description="Capsule synthesis protein CapA" evidence="3">
    <location>
        <begin position="78"/>
        <end position="337"/>
    </location>
</feature>
<keyword evidence="4" id="KW-0378">Hydrolase</keyword>
<dbReference type="Proteomes" id="UP001172708">
    <property type="component" value="Unassembled WGS sequence"/>
</dbReference>